<evidence type="ECO:0000313" key="1">
    <source>
        <dbReference type="EMBL" id="KAK3803447.1"/>
    </source>
</evidence>
<dbReference type="AlphaFoldDB" id="A0AAE1EE23"/>
<name>A0AAE1EE23_9GAST</name>
<accession>A0AAE1EE23</accession>
<reference evidence="1" key="1">
    <citation type="journal article" date="2023" name="G3 (Bethesda)">
        <title>A reference genome for the long-term kleptoplast-retaining sea slug Elysia crispata morphotype clarki.</title>
        <authorList>
            <person name="Eastman K.E."/>
            <person name="Pendleton A.L."/>
            <person name="Shaikh M.A."/>
            <person name="Suttiyut T."/>
            <person name="Ogas R."/>
            <person name="Tomko P."/>
            <person name="Gavelis G."/>
            <person name="Widhalm J.R."/>
            <person name="Wisecaver J.H."/>
        </authorList>
    </citation>
    <scope>NUCLEOTIDE SEQUENCE</scope>
    <source>
        <strain evidence="1">ECLA1</strain>
    </source>
</reference>
<keyword evidence="2" id="KW-1185">Reference proteome</keyword>
<protein>
    <submittedName>
        <fullName evidence="1">Uncharacterized protein</fullName>
    </submittedName>
</protein>
<proteinExistence type="predicted"/>
<comment type="caution">
    <text evidence="1">The sequence shown here is derived from an EMBL/GenBank/DDBJ whole genome shotgun (WGS) entry which is preliminary data.</text>
</comment>
<dbReference type="Proteomes" id="UP001283361">
    <property type="component" value="Unassembled WGS sequence"/>
</dbReference>
<sequence length="80" mass="9182">MVKSFIFSVRSTYMVSSTRIFQLALIHVEWLKIEIGNPVAWQTKHSGALLYFKADEVGKQVEQEQRGELSYRCGDRGDSD</sequence>
<dbReference type="EMBL" id="JAWDGP010000128">
    <property type="protein sequence ID" value="KAK3803447.1"/>
    <property type="molecule type" value="Genomic_DNA"/>
</dbReference>
<evidence type="ECO:0000313" key="2">
    <source>
        <dbReference type="Proteomes" id="UP001283361"/>
    </source>
</evidence>
<gene>
    <name evidence="1" type="ORF">RRG08_027550</name>
</gene>
<organism evidence="1 2">
    <name type="scientific">Elysia crispata</name>
    <name type="common">lettuce slug</name>
    <dbReference type="NCBI Taxonomy" id="231223"/>
    <lineage>
        <taxon>Eukaryota</taxon>
        <taxon>Metazoa</taxon>
        <taxon>Spiralia</taxon>
        <taxon>Lophotrochozoa</taxon>
        <taxon>Mollusca</taxon>
        <taxon>Gastropoda</taxon>
        <taxon>Heterobranchia</taxon>
        <taxon>Euthyneura</taxon>
        <taxon>Panpulmonata</taxon>
        <taxon>Sacoglossa</taxon>
        <taxon>Placobranchoidea</taxon>
        <taxon>Plakobranchidae</taxon>
        <taxon>Elysia</taxon>
    </lineage>
</organism>